<dbReference type="GO" id="GO:0006310">
    <property type="term" value="P:DNA recombination"/>
    <property type="evidence" value="ECO:0007669"/>
    <property type="project" value="UniProtKB-KW"/>
</dbReference>
<dbReference type="PROSITE" id="PS51898">
    <property type="entry name" value="TYR_RECOMBINASE"/>
    <property type="match status" value="1"/>
</dbReference>
<dbReference type="InterPro" id="IPR013762">
    <property type="entry name" value="Integrase-like_cat_sf"/>
</dbReference>
<organism evidence="6">
    <name type="scientific">freshwater metagenome</name>
    <dbReference type="NCBI Taxonomy" id="449393"/>
    <lineage>
        <taxon>unclassified sequences</taxon>
        <taxon>metagenomes</taxon>
        <taxon>ecological metagenomes</taxon>
    </lineage>
</organism>
<dbReference type="GO" id="GO:0003677">
    <property type="term" value="F:DNA binding"/>
    <property type="evidence" value="ECO:0007669"/>
    <property type="project" value="UniProtKB-KW"/>
</dbReference>
<reference evidence="6" key="1">
    <citation type="submission" date="2020-05" db="EMBL/GenBank/DDBJ databases">
        <authorList>
            <person name="Chiriac C."/>
            <person name="Salcher M."/>
            <person name="Ghai R."/>
            <person name="Kavagutti S V."/>
        </authorList>
    </citation>
    <scope>NUCLEOTIDE SEQUENCE</scope>
</reference>
<dbReference type="PROSITE" id="PS51900">
    <property type="entry name" value="CB"/>
    <property type="match status" value="1"/>
</dbReference>
<sequence>MKGFMRRRGEAWELRVFLGADPVTGKKRYVSKTVRGGKREAQRTLAEMITDAERGLTVRTSATVGELLEQWFELASRDFSPKTVKETRGFMDRNLLPYLATVPLAKLRASDVDALYQRLLARGGKGGRPLKPATVRRIHVILRRALGQGVKWGWIGANPAAAATPPKVLDPDINPPSGGELGRVLQRAFDEQPELACSLLLAAATGARRSEVIALRWADVDLEARTVWIHRGVVVGVDGLVEKDTKTHSARRVSLDARTAAVLVDHYDRMRHRAEVCRTEVRADSFVFSNEADFSQSWYPDTVSRSFKRLCRREGMPDVRLHDLRHFVATQLFGAGVDARTIAGRLGHRNAATTLNVYAHFLQSADRGAADIIGSVIEFPTGEAS</sequence>
<dbReference type="GO" id="GO:0015074">
    <property type="term" value="P:DNA integration"/>
    <property type="evidence" value="ECO:0007669"/>
    <property type="project" value="UniProtKB-KW"/>
</dbReference>
<dbReference type="InterPro" id="IPR002104">
    <property type="entry name" value="Integrase_catalytic"/>
</dbReference>
<dbReference type="EMBL" id="CAEZSR010000298">
    <property type="protein sequence ID" value="CAB4598773.1"/>
    <property type="molecule type" value="Genomic_DNA"/>
</dbReference>
<keyword evidence="1" id="KW-0229">DNA integration</keyword>
<feature type="domain" description="Tyr recombinase" evidence="4">
    <location>
        <begin position="164"/>
        <end position="371"/>
    </location>
</feature>
<accession>A0A6J6GGK8</accession>
<evidence type="ECO:0000256" key="2">
    <source>
        <dbReference type="ARBA" id="ARBA00023125"/>
    </source>
</evidence>
<gene>
    <name evidence="6" type="ORF">UFOPK1493_04178</name>
</gene>
<dbReference type="PANTHER" id="PTHR30349:SF91">
    <property type="entry name" value="INTA PROTEIN"/>
    <property type="match status" value="1"/>
</dbReference>
<dbReference type="CDD" id="cd01189">
    <property type="entry name" value="INT_ICEBs1_C_like"/>
    <property type="match status" value="1"/>
</dbReference>
<dbReference type="PANTHER" id="PTHR30349">
    <property type="entry name" value="PHAGE INTEGRASE-RELATED"/>
    <property type="match status" value="1"/>
</dbReference>
<keyword evidence="2" id="KW-0238">DNA-binding</keyword>
<evidence type="ECO:0000256" key="3">
    <source>
        <dbReference type="ARBA" id="ARBA00023172"/>
    </source>
</evidence>
<dbReference type="Gene3D" id="1.10.443.10">
    <property type="entry name" value="Intergrase catalytic core"/>
    <property type="match status" value="1"/>
</dbReference>
<dbReference type="InterPro" id="IPR010998">
    <property type="entry name" value="Integrase_recombinase_N"/>
</dbReference>
<dbReference type="InterPro" id="IPR011010">
    <property type="entry name" value="DNA_brk_join_enz"/>
</dbReference>
<evidence type="ECO:0000313" key="6">
    <source>
        <dbReference type="EMBL" id="CAB4598773.1"/>
    </source>
</evidence>
<name>A0A6J6GGK8_9ZZZZ</name>
<dbReference type="InterPro" id="IPR004107">
    <property type="entry name" value="Integrase_SAM-like_N"/>
</dbReference>
<dbReference type="SUPFAM" id="SSF56349">
    <property type="entry name" value="DNA breaking-rejoining enzymes"/>
    <property type="match status" value="1"/>
</dbReference>
<dbReference type="Pfam" id="PF00589">
    <property type="entry name" value="Phage_integrase"/>
    <property type="match status" value="1"/>
</dbReference>
<proteinExistence type="predicted"/>
<evidence type="ECO:0000256" key="1">
    <source>
        <dbReference type="ARBA" id="ARBA00022908"/>
    </source>
</evidence>
<feature type="domain" description="Core-binding (CB)" evidence="5">
    <location>
        <begin position="62"/>
        <end position="150"/>
    </location>
</feature>
<protein>
    <submittedName>
        <fullName evidence="6">Unannotated protein</fullName>
    </submittedName>
</protein>
<dbReference type="InterPro" id="IPR044068">
    <property type="entry name" value="CB"/>
</dbReference>
<keyword evidence="3" id="KW-0233">DNA recombination</keyword>
<dbReference type="AlphaFoldDB" id="A0A6J6GGK8"/>
<evidence type="ECO:0000259" key="4">
    <source>
        <dbReference type="PROSITE" id="PS51898"/>
    </source>
</evidence>
<dbReference type="Gene3D" id="1.10.150.130">
    <property type="match status" value="1"/>
</dbReference>
<dbReference type="Pfam" id="PF14659">
    <property type="entry name" value="Phage_int_SAM_3"/>
    <property type="match status" value="1"/>
</dbReference>
<dbReference type="InterPro" id="IPR050090">
    <property type="entry name" value="Tyrosine_recombinase_XerCD"/>
</dbReference>
<evidence type="ECO:0000259" key="5">
    <source>
        <dbReference type="PROSITE" id="PS51900"/>
    </source>
</evidence>